<dbReference type="InterPro" id="IPR008250">
    <property type="entry name" value="ATPase_P-typ_transduc_dom_A_sf"/>
</dbReference>
<sequence>MPTPSLKAGDLILAKIVADGTVTKSESSVNEAMLTDESLPGEKAEGSSVIGGSINGDGVLYVSVTRVGEDSTLSKIIRFVEDAQGKKPPSPGWRTKWRGYLSQWSS</sequence>
<evidence type="ECO:0000259" key="2">
    <source>
        <dbReference type="Pfam" id="PF00122"/>
    </source>
</evidence>
<feature type="domain" description="P-type ATPase A" evidence="2">
    <location>
        <begin position="5"/>
        <end position="81"/>
    </location>
</feature>
<reference evidence="3" key="1">
    <citation type="submission" date="2019-08" db="EMBL/GenBank/DDBJ databases">
        <authorList>
            <person name="Kucharzyk K."/>
            <person name="Murdoch R.W."/>
            <person name="Higgins S."/>
            <person name="Loffler F."/>
        </authorList>
    </citation>
    <scope>NUCLEOTIDE SEQUENCE</scope>
</reference>
<comment type="caution">
    <text evidence="3">The sequence shown here is derived from an EMBL/GenBank/DDBJ whole genome shotgun (WGS) entry which is preliminary data.</text>
</comment>
<dbReference type="InterPro" id="IPR059000">
    <property type="entry name" value="ATPase_P-type_domA"/>
</dbReference>
<dbReference type="PANTHER" id="PTHR46594">
    <property type="entry name" value="P-TYPE CATION-TRANSPORTING ATPASE"/>
    <property type="match status" value="1"/>
</dbReference>
<keyword evidence="1" id="KW-0479">Metal-binding</keyword>
<dbReference type="PANTHER" id="PTHR46594:SF4">
    <property type="entry name" value="P-TYPE CATION-TRANSPORTING ATPASE"/>
    <property type="match status" value="1"/>
</dbReference>
<keyword evidence="3" id="KW-0378">Hydrolase</keyword>
<dbReference type="Gene3D" id="2.70.150.10">
    <property type="entry name" value="Calcium-transporting ATPase, cytoplasmic transduction domain A"/>
    <property type="match status" value="1"/>
</dbReference>
<gene>
    <name evidence="3" type="primary">cadA_52</name>
    <name evidence="3" type="ORF">SDC9_121959</name>
</gene>
<organism evidence="3">
    <name type="scientific">bioreactor metagenome</name>
    <dbReference type="NCBI Taxonomy" id="1076179"/>
    <lineage>
        <taxon>unclassified sequences</taxon>
        <taxon>metagenomes</taxon>
        <taxon>ecological metagenomes</taxon>
    </lineage>
</organism>
<protein>
    <submittedName>
        <fullName evidence="3">Putative cadmium-transporting ATPase</fullName>
        <ecNumber evidence="3">3.6.3.3</ecNumber>
    </submittedName>
</protein>
<dbReference type="EC" id="3.6.3.3" evidence="3"/>
<proteinExistence type="predicted"/>
<evidence type="ECO:0000313" key="3">
    <source>
        <dbReference type="EMBL" id="MPM74970.1"/>
    </source>
</evidence>
<dbReference type="EMBL" id="VSSQ01026315">
    <property type="protein sequence ID" value="MPM74970.1"/>
    <property type="molecule type" value="Genomic_DNA"/>
</dbReference>
<dbReference type="SUPFAM" id="SSF81653">
    <property type="entry name" value="Calcium ATPase, transduction domain A"/>
    <property type="match status" value="1"/>
</dbReference>
<dbReference type="AlphaFoldDB" id="A0A645CDG9"/>
<accession>A0A645CDG9</accession>
<dbReference type="Pfam" id="PF00122">
    <property type="entry name" value="E1-E2_ATPase"/>
    <property type="match status" value="1"/>
</dbReference>
<dbReference type="GO" id="GO:0046872">
    <property type="term" value="F:metal ion binding"/>
    <property type="evidence" value="ECO:0007669"/>
    <property type="project" value="UniProtKB-KW"/>
</dbReference>
<name>A0A645CDG9_9ZZZZ</name>
<dbReference type="GO" id="GO:0016787">
    <property type="term" value="F:hydrolase activity"/>
    <property type="evidence" value="ECO:0007669"/>
    <property type="project" value="UniProtKB-KW"/>
</dbReference>
<evidence type="ECO:0000256" key="1">
    <source>
        <dbReference type="ARBA" id="ARBA00022723"/>
    </source>
</evidence>